<protein>
    <recommendedName>
        <fullName evidence="2">pyruvate dehydrogenase (acetyl-transferring)</fullName>
        <ecNumber evidence="2">1.2.4.1</ecNumber>
    </recommendedName>
</protein>
<dbReference type="PANTHER" id="PTHR43257:SF2">
    <property type="entry name" value="PYRUVATE DEHYDROGENASE E1 COMPONENT SUBUNIT BETA"/>
    <property type="match status" value="1"/>
</dbReference>
<evidence type="ECO:0000256" key="5">
    <source>
        <dbReference type="ARBA" id="ARBA00025211"/>
    </source>
</evidence>
<evidence type="ECO:0000256" key="4">
    <source>
        <dbReference type="ARBA" id="ARBA00023317"/>
    </source>
</evidence>
<dbReference type="EMBL" id="OZ034815">
    <property type="protein sequence ID" value="CAL1371484.1"/>
    <property type="molecule type" value="Genomic_DNA"/>
</dbReference>
<name>A0AAV2DC90_9ROSI</name>
<evidence type="ECO:0000256" key="1">
    <source>
        <dbReference type="ARBA" id="ARBA00001964"/>
    </source>
</evidence>
<feature type="domain" description="Transketolase-like pyrimidine-binding" evidence="7">
    <location>
        <begin position="34"/>
        <end position="89"/>
    </location>
</feature>
<comment type="catalytic activity">
    <reaction evidence="6">
        <text>N(6)-[(R)-lipoyl]-L-lysyl-[protein] + pyruvate + H(+) = N(6)-[(R)-S(8)-acetyldihydrolipoyl]-L-lysyl-[protein] + CO2</text>
        <dbReference type="Rhea" id="RHEA:19189"/>
        <dbReference type="Rhea" id="RHEA-COMP:10474"/>
        <dbReference type="Rhea" id="RHEA-COMP:10478"/>
        <dbReference type="ChEBI" id="CHEBI:15361"/>
        <dbReference type="ChEBI" id="CHEBI:15378"/>
        <dbReference type="ChEBI" id="CHEBI:16526"/>
        <dbReference type="ChEBI" id="CHEBI:83099"/>
        <dbReference type="ChEBI" id="CHEBI:83111"/>
        <dbReference type="EC" id="1.2.4.1"/>
    </reaction>
</comment>
<dbReference type="EC" id="1.2.4.1" evidence="2"/>
<gene>
    <name evidence="8" type="ORF">LTRI10_LOCUS13547</name>
</gene>
<evidence type="ECO:0000259" key="7">
    <source>
        <dbReference type="Pfam" id="PF02779"/>
    </source>
</evidence>
<dbReference type="Proteomes" id="UP001497516">
    <property type="component" value="Chromosome 2"/>
</dbReference>
<dbReference type="PANTHER" id="PTHR43257">
    <property type="entry name" value="PYRUVATE DEHYDROGENASE E1 COMPONENT BETA SUBUNIT"/>
    <property type="match status" value="1"/>
</dbReference>
<evidence type="ECO:0000313" key="8">
    <source>
        <dbReference type="EMBL" id="CAL1371484.1"/>
    </source>
</evidence>
<reference evidence="8 9" key="1">
    <citation type="submission" date="2024-04" db="EMBL/GenBank/DDBJ databases">
        <authorList>
            <person name="Fracassetti M."/>
        </authorList>
    </citation>
    <scope>NUCLEOTIDE SEQUENCE [LARGE SCALE GENOMIC DNA]</scope>
</reference>
<dbReference type="GO" id="GO:0004739">
    <property type="term" value="F:pyruvate dehydrogenase (acetyl-transferring) activity"/>
    <property type="evidence" value="ECO:0007669"/>
    <property type="project" value="UniProtKB-EC"/>
</dbReference>
<keyword evidence="4" id="KW-0670">Pyruvate</keyword>
<evidence type="ECO:0000256" key="6">
    <source>
        <dbReference type="ARBA" id="ARBA00051231"/>
    </source>
</evidence>
<keyword evidence="9" id="KW-1185">Reference proteome</keyword>
<dbReference type="Pfam" id="PF02779">
    <property type="entry name" value="Transket_pyr"/>
    <property type="match status" value="1"/>
</dbReference>
<comment type="cofactor">
    <cofactor evidence="1">
        <name>thiamine diphosphate</name>
        <dbReference type="ChEBI" id="CHEBI:58937"/>
    </cofactor>
</comment>
<dbReference type="SUPFAM" id="SSF52518">
    <property type="entry name" value="Thiamin diphosphate-binding fold (THDP-binding)"/>
    <property type="match status" value="1"/>
</dbReference>
<dbReference type="Gene3D" id="3.40.50.970">
    <property type="match status" value="1"/>
</dbReference>
<dbReference type="InterPro" id="IPR029061">
    <property type="entry name" value="THDP-binding"/>
</dbReference>
<keyword evidence="3" id="KW-0786">Thiamine pyrophosphate</keyword>
<dbReference type="AlphaFoldDB" id="A0AAV2DC90"/>
<comment type="function">
    <text evidence="5">The pyruvate dehydrogenase complex catalyzes the overall conversion of pyruvate to acetyl-CoA and CO(2). It contains multiple copies of three enzymatic components: pyruvate dehydrogenase (E1), dihydrolipoamide acetyltransferase (E2) and lipoamide dehydrogenase (E3).</text>
</comment>
<proteinExistence type="predicted"/>
<dbReference type="InterPro" id="IPR005475">
    <property type="entry name" value="Transketolase-like_Pyr-bd"/>
</dbReference>
<evidence type="ECO:0000256" key="3">
    <source>
        <dbReference type="ARBA" id="ARBA00023052"/>
    </source>
</evidence>
<organism evidence="8 9">
    <name type="scientific">Linum trigynum</name>
    <dbReference type="NCBI Taxonomy" id="586398"/>
    <lineage>
        <taxon>Eukaryota</taxon>
        <taxon>Viridiplantae</taxon>
        <taxon>Streptophyta</taxon>
        <taxon>Embryophyta</taxon>
        <taxon>Tracheophyta</taxon>
        <taxon>Spermatophyta</taxon>
        <taxon>Magnoliopsida</taxon>
        <taxon>eudicotyledons</taxon>
        <taxon>Gunneridae</taxon>
        <taxon>Pentapetalae</taxon>
        <taxon>rosids</taxon>
        <taxon>fabids</taxon>
        <taxon>Malpighiales</taxon>
        <taxon>Linaceae</taxon>
        <taxon>Linum</taxon>
    </lineage>
</organism>
<evidence type="ECO:0000313" key="9">
    <source>
        <dbReference type="Proteomes" id="UP001497516"/>
    </source>
</evidence>
<accession>A0AAV2DC90</accession>
<evidence type="ECO:0000256" key="2">
    <source>
        <dbReference type="ARBA" id="ARBA00012281"/>
    </source>
</evidence>
<sequence>MAVVFKGLGATAVAITAANALDSKKFLLRHEHMLSEAVREGLEEEMERDNRVCVMGEDVGRYGGSNKVTKGLAEKFGDLMVLDTPIAENS</sequence>